<sequence>MAPPRPSTPAPLATEASPGIAAWGDIGSIEDEIEGFSDEERPQGMPPSVGSCRTSSNSKFSLLSQSVLTTQSTRKANIAKSTPLSNSVVSKPLEESCTKKLLPKITISPLRKIHFLDSDTDSDDNKSQNKAKKPVSPIKKRQESMHKYLQKKPTLQQNSKSEGSSVVQKSKDSVVQKSKDIMHDSWATPALDDFCSEYFKSVQDSRPSQQKEVNSFSGSKVPRPYNSVGETREHFQHQSSSSRVVLEENLTDSHPPAMHYFFHHDQMVQKLVRERLQHFVPLGAETSQGIEYGVEENLNYRSQFGQCGDVNGRWVTPNKTTSVPTDFGKRRVHAGGTQSGSGHWFTGEDGRKVYVSKNGQELSGRAAYRQYKKESGKGFRKFKKKSAVKKEGSAGGRRGTAAASKASSSAKRSSAAKRKR</sequence>
<reference evidence="1" key="2">
    <citation type="submission" date="2025-09" db="UniProtKB">
        <authorList>
            <consortium name="EnsemblPlants"/>
        </authorList>
    </citation>
    <scope>IDENTIFICATION</scope>
</reference>
<accession>A0ACD5UUU0</accession>
<organism evidence="1 2">
    <name type="scientific">Avena sativa</name>
    <name type="common">Oat</name>
    <dbReference type="NCBI Taxonomy" id="4498"/>
    <lineage>
        <taxon>Eukaryota</taxon>
        <taxon>Viridiplantae</taxon>
        <taxon>Streptophyta</taxon>
        <taxon>Embryophyta</taxon>
        <taxon>Tracheophyta</taxon>
        <taxon>Spermatophyta</taxon>
        <taxon>Magnoliopsida</taxon>
        <taxon>Liliopsida</taxon>
        <taxon>Poales</taxon>
        <taxon>Poaceae</taxon>
        <taxon>BOP clade</taxon>
        <taxon>Pooideae</taxon>
        <taxon>Poodae</taxon>
        <taxon>Poeae</taxon>
        <taxon>Poeae Chloroplast Group 1 (Aveneae type)</taxon>
        <taxon>Aveninae</taxon>
        <taxon>Avena</taxon>
    </lineage>
</organism>
<dbReference type="Proteomes" id="UP001732700">
    <property type="component" value="Chromosome 2C"/>
</dbReference>
<evidence type="ECO:0000313" key="1">
    <source>
        <dbReference type="EnsemblPlants" id="AVESA.00010b.r2.2CG0318930.1.CDS"/>
    </source>
</evidence>
<proteinExistence type="predicted"/>
<reference evidence="1" key="1">
    <citation type="submission" date="2021-05" db="EMBL/GenBank/DDBJ databases">
        <authorList>
            <person name="Scholz U."/>
            <person name="Mascher M."/>
            <person name="Fiebig A."/>
        </authorList>
    </citation>
    <scope>NUCLEOTIDE SEQUENCE [LARGE SCALE GENOMIC DNA]</scope>
</reference>
<evidence type="ECO:0000313" key="2">
    <source>
        <dbReference type="Proteomes" id="UP001732700"/>
    </source>
</evidence>
<dbReference type="EnsemblPlants" id="AVESA.00010b.r2.2CG0318930.1">
    <property type="protein sequence ID" value="AVESA.00010b.r2.2CG0318930.1.CDS"/>
    <property type="gene ID" value="AVESA.00010b.r2.2CG0318930"/>
</dbReference>
<name>A0ACD5UUU0_AVESA</name>
<keyword evidence="2" id="KW-1185">Reference proteome</keyword>
<protein>
    <submittedName>
        <fullName evidence="1">Uncharacterized protein</fullName>
    </submittedName>
</protein>